<dbReference type="AlphaFoldDB" id="A0A1G7HB98"/>
<protein>
    <submittedName>
        <fullName evidence="1">Uncharacterized protein</fullName>
    </submittedName>
</protein>
<gene>
    <name evidence="1" type="ORF">SAMN05444167_0997</name>
</gene>
<accession>A0A1G7HB98</accession>
<keyword evidence="2" id="KW-1185">Reference proteome</keyword>
<name>A0A1G7HB98_9BACT</name>
<dbReference type="EMBL" id="LT629690">
    <property type="protein sequence ID" value="SDE97583.1"/>
    <property type="molecule type" value="Genomic_DNA"/>
</dbReference>
<proteinExistence type="predicted"/>
<sequence length="80" mass="8899">MRSAETFRSLEQISNRFMLCQVISQSVRLIHRGGFPIEDSVSEALRGIEAGRIRGISRFPGTSVPSELHTTVLFGLPELL</sequence>
<organism evidence="1 2">
    <name type="scientific">Terriglobus roseus</name>
    <dbReference type="NCBI Taxonomy" id="392734"/>
    <lineage>
        <taxon>Bacteria</taxon>
        <taxon>Pseudomonadati</taxon>
        <taxon>Acidobacteriota</taxon>
        <taxon>Terriglobia</taxon>
        <taxon>Terriglobales</taxon>
        <taxon>Acidobacteriaceae</taxon>
        <taxon>Terriglobus</taxon>
    </lineage>
</organism>
<evidence type="ECO:0000313" key="2">
    <source>
        <dbReference type="Proteomes" id="UP000182427"/>
    </source>
</evidence>
<reference evidence="1 2" key="1">
    <citation type="submission" date="2016-10" db="EMBL/GenBank/DDBJ databases">
        <authorList>
            <person name="de Groot N.N."/>
        </authorList>
    </citation>
    <scope>NUCLEOTIDE SEQUENCE [LARGE SCALE GENOMIC DNA]</scope>
    <source>
        <strain evidence="1 2">GAS232</strain>
    </source>
</reference>
<dbReference type="Proteomes" id="UP000182427">
    <property type="component" value="Chromosome I"/>
</dbReference>
<evidence type="ECO:0000313" key="1">
    <source>
        <dbReference type="EMBL" id="SDE97583.1"/>
    </source>
</evidence>